<keyword evidence="8" id="KW-1185">Reference proteome</keyword>
<reference evidence="7 8" key="1">
    <citation type="submission" date="2018-02" db="EMBL/GenBank/DDBJ databases">
        <title>Genome sequence of the basidiomycete white-rot fungus Phlebia centrifuga.</title>
        <authorList>
            <person name="Granchi Z."/>
            <person name="Peng M."/>
            <person name="de Vries R.P."/>
            <person name="Hilden K."/>
            <person name="Makela M.R."/>
            <person name="Grigoriev I."/>
            <person name="Riley R."/>
        </authorList>
    </citation>
    <scope>NUCLEOTIDE SEQUENCE [LARGE SCALE GENOMIC DNA]</scope>
    <source>
        <strain evidence="7 8">FBCC195</strain>
    </source>
</reference>
<dbReference type="OrthoDB" id="2985014at2759"/>
<proteinExistence type="predicted"/>
<sequence length="101" mass="11359">MEGIGGKHGWSWIFILEGLFTVLFGVCCFFIMPATPFQAKFLTTQEKQYIDSVLREDGVVAQSDEDDAFDWSQVRKAFASPHVILMAISAFFSGKCKDLLK</sequence>
<dbReference type="EMBL" id="MLYV02001334">
    <property type="protein sequence ID" value="PSR70714.1"/>
    <property type="molecule type" value="Genomic_DNA"/>
</dbReference>
<dbReference type="AlphaFoldDB" id="A0A2R6NEB3"/>
<evidence type="ECO:0000256" key="6">
    <source>
        <dbReference type="SAM" id="Phobius"/>
    </source>
</evidence>
<comment type="subcellular location">
    <subcellularLocation>
        <location evidence="1">Membrane</location>
        <topology evidence="1">Multi-pass membrane protein</topology>
    </subcellularLocation>
</comment>
<name>A0A2R6NEB3_9APHY</name>
<dbReference type="PANTHER" id="PTHR43791">
    <property type="entry name" value="PERMEASE-RELATED"/>
    <property type="match status" value="1"/>
</dbReference>
<evidence type="ECO:0000256" key="5">
    <source>
        <dbReference type="ARBA" id="ARBA00023136"/>
    </source>
</evidence>
<evidence type="ECO:0000313" key="7">
    <source>
        <dbReference type="EMBL" id="PSR70714.1"/>
    </source>
</evidence>
<evidence type="ECO:0000313" key="8">
    <source>
        <dbReference type="Proteomes" id="UP000186601"/>
    </source>
</evidence>
<keyword evidence="5 6" id="KW-0472">Membrane</keyword>
<dbReference type="STRING" id="98765.A0A2R6NEB3"/>
<protein>
    <submittedName>
        <fullName evidence="7">Uncharacterized protein</fullName>
    </submittedName>
</protein>
<organism evidence="7 8">
    <name type="scientific">Hermanssonia centrifuga</name>
    <dbReference type="NCBI Taxonomy" id="98765"/>
    <lineage>
        <taxon>Eukaryota</taxon>
        <taxon>Fungi</taxon>
        <taxon>Dikarya</taxon>
        <taxon>Basidiomycota</taxon>
        <taxon>Agaricomycotina</taxon>
        <taxon>Agaricomycetes</taxon>
        <taxon>Polyporales</taxon>
        <taxon>Meruliaceae</taxon>
        <taxon>Hermanssonia</taxon>
    </lineage>
</organism>
<evidence type="ECO:0000256" key="3">
    <source>
        <dbReference type="ARBA" id="ARBA00022692"/>
    </source>
</evidence>
<comment type="caution">
    <text evidence="7">The sequence shown here is derived from an EMBL/GenBank/DDBJ whole genome shotgun (WGS) entry which is preliminary data.</text>
</comment>
<feature type="transmembrane region" description="Helical" evidence="6">
    <location>
        <begin position="12"/>
        <end position="32"/>
    </location>
</feature>
<accession>A0A2R6NEB3</accession>
<keyword evidence="2" id="KW-0813">Transport</keyword>
<evidence type="ECO:0000256" key="4">
    <source>
        <dbReference type="ARBA" id="ARBA00022989"/>
    </source>
</evidence>
<dbReference type="Proteomes" id="UP000186601">
    <property type="component" value="Unassembled WGS sequence"/>
</dbReference>
<evidence type="ECO:0000256" key="2">
    <source>
        <dbReference type="ARBA" id="ARBA00022448"/>
    </source>
</evidence>
<dbReference type="InterPro" id="IPR036259">
    <property type="entry name" value="MFS_trans_sf"/>
</dbReference>
<dbReference type="GO" id="GO:0022857">
    <property type="term" value="F:transmembrane transporter activity"/>
    <property type="evidence" value="ECO:0007669"/>
    <property type="project" value="TreeGrafter"/>
</dbReference>
<keyword evidence="4 6" id="KW-1133">Transmembrane helix</keyword>
<dbReference type="PANTHER" id="PTHR43791:SF85">
    <property type="entry name" value="TRANSPORTER, PUTATIVE (AFU_ORTHOLOGUE AFUA_6G00710)-RELATED"/>
    <property type="match status" value="1"/>
</dbReference>
<evidence type="ECO:0000256" key="1">
    <source>
        <dbReference type="ARBA" id="ARBA00004141"/>
    </source>
</evidence>
<dbReference type="Gene3D" id="1.20.1250.20">
    <property type="entry name" value="MFS general substrate transporter like domains"/>
    <property type="match status" value="1"/>
</dbReference>
<gene>
    <name evidence="7" type="ORF">PHLCEN_2v13407</name>
</gene>
<keyword evidence="3 6" id="KW-0812">Transmembrane</keyword>
<dbReference type="SUPFAM" id="SSF103473">
    <property type="entry name" value="MFS general substrate transporter"/>
    <property type="match status" value="1"/>
</dbReference>
<dbReference type="GO" id="GO:0016020">
    <property type="term" value="C:membrane"/>
    <property type="evidence" value="ECO:0007669"/>
    <property type="project" value="UniProtKB-SubCell"/>
</dbReference>